<evidence type="ECO:0000256" key="6">
    <source>
        <dbReference type="ARBA" id="ARBA00022989"/>
    </source>
</evidence>
<proteinExistence type="inferred from homology"/>
<dbReference type="InterPro" id="IPR002490">
    <property type="entry name" value="V-ATPase_116kDa_su"/>
</dbReference>
<keyword evidence="4 9" id="KW-0812">Transmembrane</keyword>
<dbReference type="GO" id="GO:0046961">
    <property type="term" value="F:proton-transporting ATPase activity, rotational mechanism"/>
    <property type="evidence" value="ECO:0007669"/>
    <property type="project" value="InterPro"/>
</dbReference>
<keyword evidence="8 9" id="KW-0472">Membrane</keyword>
<evidence type="ECO:0000256" key="7">
    <source>
        <dbReference type="ARBA" id="ARBA00023065"/>
    </source>
</evidence>
<keyword evidence="11" id="KW-1185">Reference proteome</keyword>
<gene>
    <name evidence="10" type="ORF">ECRASSUSDP1_LOCUS26946</name>
</gene>
<keyword evidence="3 9" id="KW-0813">Transport</keyword>
<name>A0AAD2DAG0_EUPCR</name>
<protein>
    <recommendedName>
        <fullName evidence="9">V-type proton ATPase subunit a</fullName>
    </recommendedName>
</protein>
<dbReference type="GO" id="GO:0051117">
    <property type="term" value="F:ATPase binding"/>
    <property type="evidence" value="ECO:0007669"/>
    <property type="project" value="TreeGrafter"/>
</dbReference>
<dbReference type="EMBL" id="CAMPGE010027785">
    <property type="protein sequence ID" value="CAI2385386.1"/>
    <property type="molecule type" value="Genomic_DNA"/>
</dbReference>
<feature type="transmembrane region" description="Helical" evidence="9">
    <location>
        <begin position="546"/>
        <end position="564"/>
    </location>
</feature>
<dbReference type="GO" id="GO:0000220">
    <property type="term" value="C:vacuolar proton-transporting V-type ATPase, V0 domain"/>
    <property type="evidence" value="ECO:0007669"/>
    <property type="project" value="InterPro"/>
</dbReference>
<evidence type="ECO:0000256" key="3">
    <source>
        <dbReference type="ARBA" id="ARBA00022448"/>
    </source>
</evidence>
<feature type="transmembrane region" description="Helical" evidence="9">
    <location>
        <begin position="795"/>
        <end position="816"/>
    </location>
</feature>
<dbReference type="InterPro" id="IPR026028">
    <property type="entry name" value="V-type_ATPase_116kDa_su_euka"/>
</dbReference>
<evidence type="ECO:0000256" key="2">
    <source>
        <dbReference type="ARBA" id="ARBA00009904"/>
    </source>
</evidence>
<evidence type="ECO:0000256" key="4">
    <source>
        <dbReference type="ARBA" id="ARBA00022692"/>
    </source>
</evidence>
<dbReference type="Pfam" id="PF01496">
    <property type="entry name" value="V_ATPase_I"/>
    <property type="match status" value="1"/>
</dbReference>
<comment type="function">
    <text evidence="9">Essential component of the vacuolar proton pump (V-ATPase), a multimeric enzyme that catalyzes the translocation of protons across the membranes. Required for assembly and activity of the V-ATPase.</text>
</comment>
<evidence type="ECO:0000256" key="1">
    <source>
        <dbReference type="ARBA" id="ARBA00004141"/>
    </source>
</evidence>
<evidence type="ECO:0000313" key="11">
    <source>
        <dbReference type="Proteomes" id="UP001295684"/>
    </source>
</evidence>
<dbReference type="PANTHER" id="PTHR11629:SF63">
    <property type="entry name" value="V-TYPE PROTON ATPASE SUBUNIT A"/>
    <property type="match status" value="1"/>
</dbReference>
<keyword evidence="5 9" id="KW-0375">Hydrogen ion transport</keyword>
<evidence type="ECO:0000256" key="8">
    <source>
        <dbReference type="ARBA" id="ARBA00023136"/>
    </source>
</evidence>
<dbReference type="GO" id="GO:0007035">
    <property type="term" value="P:vacuolar acidification"/>
    <property type="evidence" value="ECO:0007669"/>
    <property type="project" value="TreeGrafter"/>
</dbReference>
<evidence type="ECO:0000313" key="10">
    <source>
        <dbReference type="EMBL" id="CAI2385386.1"/>
    </source>
</evidence>
<accession>A0AAD2DAG0</accession>
<comment type="similarity">
    <text evidence="2 9">Belongs to the V-ATPase 116 kDa subunit family.</text>
</comment>
<evidence type="ECO:0000256" key="9">
    <source>
        <dbReference type="RuleBase" id="RU361189"/>
    </source>
</evidence>
<dbReference type="PANTHER" id="PTHR11629">
    <property type="entry name" value="VACUOLAR PROTON ATPASES"/>
    <property type="match status" value="1"/>
</dbReference>
<feature type="transmembrane region" description="Helical" evidence="9">
    <location>
        <begin position="645"/>
        <end position="664"/>
    </location>
</feature>
<keyword evidence="7 9" id="KW-0406">Ion transport</keyword>
<reference evidence="10" key="1">
    <citation type="submission" date="2023-07" db="EMBL/GenBank/DDBJ databases">
        <authorList>
            <consortium name="AG Swart"/>
            <person name="Singh M."/>
            <person name="Singh A."/>
            <person name="Seah K."/>
            <person name="Emmerich C."/>
        </authorList>
    </citation>
    <scope>NUCLEOTIDE SEQUENCE</scope>
    <source>
        <strain evidence="10">DP1</strain>
    </source>
</reference>
<comment type="subcellular location">
    <subcellularLocation>
        <location evidence="1">Membrane</location>
        <topology evidence="1">Multi-pass membrane protein</topology>
    </subcellularLocation>
</comment>
<organism evidence="10 11">
    <name type="scientific">Euplotes crassus</name>
    <dbReference type="NCBI Taxonomy" id="5936"/>
    <lineage>
        <taxon>Eukaryota</taxon>
        <taxon>Sar</taxon>
        <taxon>Alveolata</taxon>
        <taxon>Ciliophora</taxon>
        <taxon>Intramacronucleata</taxon>
        <taxon>Spirotrichea</taxon>
        <taxon>Hypotrichia</taxon>
        <taxon>Euplotida</taxon>
        <taxon>Euplotidae</taxon>
        <taxon>Moneuplotes</taxon>
    </lineage>
</organism>
<sequence length="854" mass="98990">MGIFRSEDMSLYEITIPRDNAWEIMNQLGNLSCAHFMDLNREEQVFNLPYARMLKRCEDTKKIEFIEQECIRNNVEMKPPKNIEDFLNKVNSISEVGRAQNLFFEEIEKEINEKEDFIQEQVRKEKDIFDSYILLKEYKKVLELSKEMMIVAQSSQIDKAEPPVNFGINAEGDNPSQNPEVNEHLLSNNTIIKVSNVIGTIEREEKDRFNKMVFRATRGNALTHFRDFDKPLIDYSGKKVYKTVYVVMYPDGESVKNKIEKICDSFMGERYDIPLEDIDDKISEIKKKITETKEMVLVIQKELQNYLISINTLEDSDCSAIQVYKWYIAKEKILYSTLNKLKAGEKLLIGLFWLPDCKISELNEAIEHIREDRNISGPQIWKRESHNIAPPTYFKLNEFTAPFQEITNTYGVPDYKEVNPSLFGIVTFPFLFGVMFGDIGHGFLLFMAGTLFCLFDKKLKDSMIGSLVEARYMIVLMGFFSIFNGVCYNDFMSIPVWVETCFNISDQGPIHEVSLRDDCVLPIGIDPAWFLSSNVLTFTNSFKMKMAVIFGVAQMSLGILMKAFNSLYFGRTVEFFFEFIPQIILLWVLFGFMNVLIIVKWLADWQGRTDRAPGIISVMINMFLSQGAVDKGVDPLLFNENTQKMISIGLLLIAFICVPIMLLVKPLWYRCKVGKNLTKSKGKKKKYNKLSEEDKEDSVQTIEQLDDGRSSTATLKKEPLDMDEIIRQQGGDDHPHAFSEVFIHQLIETIEFVLGTISNTASYLRLWALSLAHSQLADVFFEKLLNTMALEPARWYMLFLLFPIFFSFTFFVLMLMDCMECFLHTLRLHWVEFQNKFYKGNGYLFTPFSFNIIC</sequence>
<dbReference type="Proteomes" id="UP001295684">
    <property type="component" value="Unassembled WGS sequence"/>
</dbReference>
<comment type="caution">
    <text evidence="10">The sequence shown here is derived from an EMBL/GenBank/DDBJ whole genome shotgun (WGS) entry which is preliminary data.</text>
</comment>
<evidence type="ECO:0000256" key="5">
    <source>
        <dbReference type="ARBA" id="ARBA00022781"/>
    </source>
</evidence>
<dbReference type="AlphaFoldDB" id="A0AAD2DAG0"/>
<dbReference type="PIRSF" id="PIRSF001293">
    <property type="entry name" value="ATP6V0A1"/>
    <property type="match status" value="1"/>
</dbReference>
<keyword evidence="6 9" id="KW-1133">Transmembrane helix</keyword>
<feature type="transmembrane region" description="Helical" evidence="9">
    <location>
        <begin position="584"/>
        <end position="603"/>
    </location>
</feature>
<feature type="transmembrane region" description="Helical" evidence="9">
    <location>
        <begin position="422"/>
        <end position="455"/>
    </location>
</feature>